<evidence type="ECO:0000256" key="1">
    <source>
        <dbReference type="ARBA" id="ARBA00004141"/>
    </source>
</evidence>
<evidence type="ECO:0000256" key="5">
    <source>
        <dbReference type="SAM" id="Phobius"/>
    </source>
</evidence>
<feature type="transmembrane region" description="Helical" evidence="5">
    <location>
        <begin position="25"/>
        <end position="56"/>
    </location>
</feature>
<dbReference type="Pfam" id="PF04932">
    <property type="entry name" value="Wzy_C"/>
    <property type="match status" value="1"/>
</dbReference>
<feature type="transmembrane region" description="Helical" evidence="5">
    <location>
        <begin position="172"/>
        <end position="190"/>
    </location>
</feature>
<keyword evidence="3 5" id="KW-1133">Transmembrane helix</keyword>
<gene>
    <name evidence="7" type="ORF">J2X19_003017</name>
</gene>
<dbReference type="Proteomes" id="UP001180487">
    <property type="component" value="Unassembled WGS sequence"/>
</dbReference>
<feature type="domain" description="O-antigen ligase-related" evidence="6">
    <location>
        <begin position="205"/>
        <end position="359"/>
    </location>
</feature>
<name>A0ABU2CAI8_9BURK</name>
<comment type="caution">
    <text evidence="7">The sequence shown here is derived from an EMBL/GenBank/DDBJ whole genome shotgun (WGS) entry which is preliminary data.</text>
</comment>
<feature type="transmembrane region" description="Helical" evidence="5">
    <location>
        <begin position="409"/>
        <end position="428"/>
    </location>
</feature>
<sequence>MTRILARREIYQTSAENSPLSIPDLLFIACLALAPLCLLSVRSWTIFFVFCLVGIATWQLARTETGFAVLRGESARLWIVGALASPLIAVLAGQLIRGHWQPGLMDGPSRTLLAIALFTYLLHKQIDFVRLLEWSAPLSLLILCGVLLVHPYGYASMTSERFGTFAVDPLSLGQYATLLGFICLITLNLYGPDRILLKSLKIMGIAIAAWISIGTGSRSGWIAFPFLILLWLILVHQVRQIKTLIPVLLSLGFLGVMVYETNAMVHERIGLAINEFLAYTHGYGHDTSTGLRMSLLKMAGLLFLEQPLAGYGDSHYPALSGIPSIAPFNTEALEFALIHNGVHNEIMQNALRSGVFGLVSSLLMFIVPAVVFYRGTRSQIPSVRAAGLVGLCYIVAVFCFGLSTETFNLKYTISFYALMVSTLAAQVLRPQTT</sequence>
<dbReference type="GO" id="GO:0016874">
    <property type="term" value="F:ligase activity"/>
    <property type="evidence" value="ECO:0007669"/>
    <property type="project" value="UniProtKB-KW"/>
</dbReference>
<evidence type="ECO:0000256" key="4">
    <source>
        <dbReference type="ARBA" id="ARBA00023136"/>
    </source>
</evidence>
<protein>
    <submittedName>
        <fullName evidence="7">O-antigen ligase</fullName>
        <ecNumber evidence="7">2.4.1.-</ecNumber>
    </submittedName>
</protein>
<keyword evidence="7" id="KW-0328">Glycosyltransferase</keyword>
<evidence type="ECO:0000313" key="8">
    <source>
        <dbReference type="Proteomes" id="UP001180487"/>
    </source>
</evidence>
<feature type="transmembrane region" description="Helical" evidence="5">
    <location>
        <begin position="219"/>
        <end position="236"/>
    </location>
</feature>
<keyword evidence="8" id="KW-1185">Reference proteome</keyword>
<evidence type="ECO:0000256" key="2">
    <source>
        <dbReference type="ARBA" id="ARBA00022692"/>
    </source>
</evidence>
<feature type="transmembrane region" description="Helical" evidence="5">
    <location>
        <begin position="354"/>
        <end position="373"/>
    </location>
</feature>
<dbReference type="PANTHER" id="PTHR37422:SF13">
    <property type="entry name" value="LIPOPOLYSACCHARIDE BIOSYNTHESIS PROTEIN PA4999-RELATED"/>
    <property type="match status" value="1"/>
</dbReference>
<keyword evidence="7" id="KW-0436">Ligase</keyword>
<evidence type="ECO:0000256" key="3">
    <source>
        <dbReference type="ARBA" id="ARBA00022989"/>
    </source>
</evidence>
<keyword evidence="2 5" id="KW-0812">Transmembrane</keyword>
<dbReference type="RefSeq" id="WP_310374352.1">
    <property type="nucleotide sequence ID" value="NZ_JAVDXT010000002.1"/>
</dbReference>
<proteinExistence type="predicted"/>
<dbReference type="EC" id="2.4.1.-" evidence="7"/>
<keyword evidence="4 5" id="KW-0472">Membrane</keyword>
<keyword evidence="7" id="KW-0808">Transferase</keyword>
<feature type="transmembrane region" description="Helical" evidence="5">
    <location>
        <begin position="77"/>
        <end position="96"/>
    </location>
</feature>
<feature type="transmembrane region" description="Helical" evidence="5">
    <location>
        <begin position="385"/>
        <end position="403"/>
    </location>
</feature>
<accession>A0ABU2CAI8</accession>
<feature type="transmembrane region" description="Helical" evidence="5">
    <location>
        <begin position="134"/>
        <end position="152"/>
    </location>
</feature>
<dbReference type="InterPro" id="IPR051533">
    <property type="entry name" value="WaaL-like"/>
</dbReference>
<organism evidence="7 8">
    <name type="scientific">Rhodoferax ferrireducens</name>
    <dbReference type="NCBI Taxonomy" id="192843"/>
    <lineage>
        <taxon>Bacteria</taxon>
        <taxon>Pseudomonadati</taxon>
        <taxon>Pseudomonadota</taxon>
        <taxon>Betaproteobacteria</taxon>
        <taxon>Burkholderiales</taxon>
        <taxon>Comamonadaceae</taxon>
        <taxon>Rhodoferax</taxon>
    </lineage>
</organism>
<comment type="subcellular location">
    <subcellularLocation>
        <location evidence="1">Membrane</location>
        <topology evidence="1">Multi-pass membrane protein</topology>
    </subcellularLocation>
</comment>
<dbReference type="GO" id="GO:0016757">
    <property type="term" value="F:glycosyltransferase activity"/>
    <property type="evidence" value="ECO:0007669"/>
    <property type="project" value="UniProtKB-KW"/>
</dbReference>
<evidence type="ECO:0000259" key="6">
    <source>
        <dbReference type="Pfam" id="PF04932"/>
    </source>
</evidence>
<dbReference type="PANTHER" id="PTHR37422">
    <property type="entry name" value="TEICHURONIC ACID BIOSYNTHESIS PROTEIN TUAE"/>
    <property type="match status" value="1"/>
</dbReference>
<dbReference type="InterPro" id="IPR007016">
    <property type="entry name" value="O-antigen_ligase-rel_domated"/>
</dbReference>
<evidence type="ECO:0000313" key="7">
    <source>
        <dbReference type="EMBL" id="MDR7378338.1"/>
    </source>
</evidence>
<dbReference type="EMBL" id="JAVDXT010000002">
    <property type="protein sequence ID" value="MDR7378338.1"/>
    <property type="molecule type" value="Genomic_DNA"/>
</dbReference>
<reference evidence="7 8" key="1">
    <citation type="submission" date="2023-07" db="EMBL/GenBank/DDBJ databases">
        <title>Sorghum-associated microbial communities from plants grown in Nebraska, USA.</title>
        <authorList>
            <person name="Schachtman D."/>
        </authorList>
    </citation>
    <scope>NUCLEOTIDE SEQUENCE [LARGE SCALE GENOMIC DNA]</scope>
    <source>
        <strain evidence="7 8">BE313</strain>
    </source>
</reference>